<organism evidence="1 2">
    <name type="scientific">Tropilaelaps mercedesae</name>
    <dbReference type="NCBI Taxonomy" id="418985"/>
    <lineage>
        <taxon>Eukaryota</taxon>
        <taxon>Metazoa</taxon>
        <taxon>Ecdysozoa</taxon>
        <taxon>Arthropoda</taxon>
        <taxon>Chelicerata</taxon>
        <taxon>Arachnida</taxon>
        <taxon>Acari</taxon>
        <taxon>Parasitiformes</taxon>
        <taxon>Mesostigmata</taxon>
        <taxon>Gamasina</taxon>
        <taxon>Dermanyssoidea</taxon>
        <taxon>Laelapidae</taxon>
        <taxon>Tropilaelaps</taxon>
    </lineage>
</organism>
<evidence type="ECO:0000313" key="2">
    <source>
        <dbReference type="Proteomes" id="UP000192247"/>
    </source>
</evidence>
<proteinExistence type="predicted"/>
<dbReference type="Proteomes" id="UP000192247">
    <property type="component" value="Unassembled WGS sequence"/>
</dbReference>
<dbReference type="EMBL" id="MNPL01031753">
    <property type="protein sequence ID" value="OQR66605.1"/>
    <property type="molecule type" value="Genomic_DNA"/>
</dbReference>
<name>A0A1V9WZ89_9ACAR</name>
<dbReference type="AlphaFoldDB" id="A0A1V9WZ89"/>
<dbReference type="InParanoid" id="A0A1V9WZ89"/>
<protein>
    <submittedName>
        <fullName evidence="1">Uncharacterized protein</fullName>
    </submittedName>
</protein>
<gene>
    <name evidence="1" type="ORF">BIW11_14039</name>
</gene>
<feature type="non-terminal residue" evidence="1">
    <location>
        <position position="178"/>
    </location>
</feature>
<sequence length="178" mass="20086">MVTISGAAIFYELQTPAMGNAGSLWCDPYGPYEVAGWRAIGPFILRQRDAANRWGQRKLSCIHARSKPSPCKAFVRIDKDAKFLGRRHLHNHVPERDIPPPLGHVALPPAPCFEQVMATVTPEDQVMRFFRKRTLERFSTKMPRLDPESGEIREVDITEANALEISQMAEMVELSDGK</sequence>
<evidence type="ECO:0000313" key="1">
    <source>
        <dbReference type="EMBL" id="OQR66605.1"/>
    </source>
</evidence>
<accession>A0A1V9WZ89</accession>
<reference evidence="1 2" key="1">
    <citation type="journal article" date="2017" name="Gigascience">
        <title>Draft genome of the honey bee ectoparasitic mite, Tropilaelaps mercedesae, is shaped by the parasitic life history.</title>
        <authorList>
            <person name="Dong X."/>
            <person name="Armstrong S.D."/>
            <person name="Xia D."/>
            <person name="Makepeace B.L."/>
            <person name="Darby A.C."/>
            <person name="Kadowaki T."/>
        </authorList>
    </citation>
    <scope>NUCLEOTIDE SEQUENCE [LARGE SCALE GENOMIC DNA]</scope>
    <source>
        <strain evidence="1">Wuxi-XJTLU</strain>
    </source>
</reference>
<comment type="caution">
    <text evidence="1">The sequence shown here is derived from an EMBL/GenBank/DDBJ whole genome shotgun (WGS) entry which is preliminary data.</text>
</comment>
<keyword evidence="2" id="KW-1185">Reference proteome</keyword>